<feature type="region of interest" description="Disordered" evidence="1">
    <location>
        <begin position="132"/>
        <end position="152"/>
    </location>
</feature>
<keyword evidence="3" id="KW-1185">Reference proteome</keyword>
<comment type="caution">
    <text evidence="2">The sequence shown here is derived from an EMBL/GenBank/DDBJ whole genome shotgun (WGS) entry which is preliminary data.</text>
</comment>
<evidence type="ECO:0000256" key="1">
    <source>
        <dbReference type="SAM" id="MobiDB-lite"/>
    </source>
</evidence>
<sequence>MLSTTNIHEFHTFYPSLQLLTSVFSFLCSLLSSRCCQNSPDGEDTTITGIQSNLRYKTGPYLADKDVRVRYRVVLRRALIEFGVVDGDGTTPYFGVGGGGGGYSPNVGGEFDGVDGAGGGEGFSPINEEVRCPPETPFTRGESSNVGDGTSEEPSYFCKCLKCTEKIDSLILKMQSLEDTVKILISKRGVKPSSSSYICT</sequence>
<gene>
    <name evidence="2" type="ORF">HAX54_016592</name>
</gene>
<protein>
    <submittedName>
        <fullName evidence="2">Uncharacterized protein</fullName>
    </submittedName>
</protein>
<dbReference type="EMBL" id="JACEIK010020752">
    <property type="protein sequence ID" value="MCE5166263.1"/>
    <property type="molecule type" value="Genomic_DNA"/>
</dbReference>
<evidence type="ECO:0000313" key="3">
    <source>
        <dbReference type="Proteomes" id="UP000823775"/>
    </source>
</evidence>
<proteinExistence type="predicted"/>
<organism evidence="2 3">
    <name type="scientific">Datura stramonium</name>
    <name type="common">Jimsonweed</name>
    <name type="synonym">Common thornapple</name>
    <dbReference type="NCBI Taxonomy" id="4076"/>
    <lineage>
        <taxon>Eukaryota</taxon>
        <taxon>Viridiplantae</taxon>
        <taxon>Streptophyta</taxon>
        <taxon>Embryophyta</taxon>
        <taxon>Tracheophyta</taxon>
        <taxon>Spermatophyta</taxon>
        <taxon>Magnoliopsida</taxon>
        <taxon>eudicotyledons</taxon>
        <taxon>Gunneridae</taxon>
        <taxon>Pentapetalae</taxon>
        <taxon>asterids</taxon>
        <taxon>lamiids</taxon>
        <taxon>Solanales</taxon>
        <taxon>Solanaceae</taxon>
        <taxon>Solanoideae</taxon>
        <taxon>Datureae</taxon>
        <taxon>Datura</taxon>
    </lineage>
</organism>
<dbReference type="Proteomes" id="UP000823775">
    <property type="component" value="Unassembled WGS sequence"/>
</dbReference>
<name>A0ABS8Y2Z1_DATST</name>
<accession>A0ABS8Y2Z1</accession>
<evidence type="ECO:0000313" key="2">
    <source>
        <dbReference type="EMBL" id="MCE5166263.1"/>
    </source>
</evidence>
<reference evidence="2 3" key="1">
    <citation type="journal article" date="2021" name="BMC Genomics">
        <title>Datura genome reveals duplications of psychoactive alkaloid biosynthetic genes and high mutation rate following tissue culture.</title>
        <authorList>
            <person name="Rajewski A."/>
            <person name="Carter-House D."/>
            <person name="Stajich J."/>
            <person name="Litt A."/>
        </authorList>
    </citation>
    <scope>NUCLEOTIDE SEQUENCE [LARGE SCALE GENOMIC DNA]</scope>
    <source>
        <strain evidence="2">AR-01</strain>
    </source>
</reference>